<dbReference type="InterPro" id="IPR042815">
    <property type="entry name" value="DRC10"/>
</dbReference>
<gene>
    <name evidence="14" type="primary">IQCD</name>
</gene>
<keyword evidence="8" id="KW-0206">Cytoskeleton</keyword>
<keyword evidence="5" id="KW-0963">Cytoplasm</keyword>
<evidence type="ECO:0000256" key="7">
    <source>
        <dbReference type="ARBA" id="ARBA00023069"/>
    </source>
</evidence>
<evidence type="ECO:0000313" key="14">
    <source>
        <dbReference type="Ensembl" id="ENSOANP00000051930.1"/>
    </source>
</evidence>
<dbReference type="PANTHER" id="PTHR31598:SF1">
    <property type="entry name" value="DYNEIN REGULATORY COMPLEX PROTEIN 10"/>
    <property type="match status" value="1"/>
</dbReference>
<dbReference type="CDD" id="cd23767">
    <property type="entry name" value="IQCD"/>
    <property type="match status" value="1"/>
</dbReference>
<dbReference type="InterPro" id="IPR000048">
    <property type="entry name" value="IQ_motif_EF-hand-BS"/>
</dbReference>
<dbReference type="Proteomes" id="UP000002279">
    <property type="component" value="Chromosome 2"/>
</dbReference>
<evidence type="ECO:0000256" key="8">
    <source>
        <dbReference type="ARBA" id="ARBA00023212"/>
    </source>
</evidence>
<keyword evidence="12" id="KW-0175">Coiled coil</keyword>
<reference evidence="14 15" key="1">
    <citation type="journal article" date="2008" name="Nature">
        <title>Genome analysis of the platypus reveals unique signatures of evolution.</title>
        <authorList>
            <person name="Warren W.C."/>
            <person name="Hillier L.W."/>
            <person name="Marshall Graves J.A."/>
            <person name="Birney E."/>
            <person name="Ponting C.P."/>
            <person name="Grutzner F."/>
            <person name="Belov K."/>
            <person name="Miller W."/>
            <person name="Clarke L."/>
            <person name="Chinwalla A.T."/>
            <person name="Yang S.P."/>
            <person name="Heger A."/>
            <person name="Locke D.P."/>
            <person name="Miethke P."/>
            <person name="Waters P.D."/>
            <person name="Veyrunes F."/>
            <person name="Fulton L."/>
            <person name="Fulton B."/>
            <person name="Graves T."/>
            <person name="Wallis J."/>
            <person name="Puente X.S."/>
            <person name="Lopez-Otin C."/>
            <person name="Ordonez G.R."/>
            <person name="Eichler E.E."/>
            <person name="Chen L."/>
            <person name="Cheng Z."/>
            <person name="Deakin J.E."/>
            <person name="Alsop A."/>
            <person name="Thompson K."/>
            <person name="Kirby P."/>
            <person name="Papenfuss A.T."/>
            <person name="Wakefield M.J."/>
            <person name="Olender T."/>
            <person name="Lancet D."/>
            <person name="Huttley G.A."/>
            <person name="Smit A.F."/>
            <person name="Pask A."/>
            <person name="Temple-Smith P."/>
            <person name="Batzer M.A."/>
            <person name="Walker J.A."/>
            <person name="Konkel M.K."/>
            <person name="Harris R.S."/>
            <person name="Whittington C.M."/>
            <person name="Wong E.S."/>
            <person name="Gemmell N.J."/>
            <person name="Buschiazzo E."/>
            <person name="Vargas Jentzsch I.M."/>
            <person name="Merkel A."/>
            <person name="Schmitz J."/>
            <person name="Zemann A."/>
            <person name="Churakov G."/>
            <person name="Kriegs J.O."/>
            <person name="Brosius J."/>
            <person name="Murchison E.P."/>
            <person name="Sachidanandam R."/>
            <person name="Smith C."/>
            <person name="Hannon G.J."/>
            <person name="Tsend-Ayush E."/>
            <person name="McMillan D."/>
            <person name="Attenborough R."/>
            <person name="Rens W."/>
            <person name="Ferguson-Smith M."/>
            <person name="Lefevre C.M."/>
            <person name="Sharp J.A."/>
            <person name="Nicholas K.R."/>
            <person name="Ray D.A."/>
            <person name="Kube M."/>
            <person name="Reinhardt R."/>
            <person name="Pringle T.H."/>
            <person name="Taylor J."/>
            <person name="Jones R.C."/>
            <person name="Nixon B."/>
            <person name="Dacheux J.L."/>
            <person name="Niwa H."/>
            <person name="Sekita Y."/>
            <person name="Huang X."/>
            <person name="Stark A."/>
            <person name="Kheradpour P."/>
            <person name="Kellis M."/>
            <person name="Flicek P."/>
            <person name="Chen Y."/>
            <person name="Webber C."/>
            <person name="Hardison R."/>
            <person name="Nelson J."/>
            <person name="Hallsworth-Pepin K."/>
            <person name="Delehaunty K."/>
            <person name="Markovic C."/>
            <person name="Minx P."/>
            <person name="Feng Y."/>
            <person name="Kremitzki C."/>
            <person name="Mitreva M."/>
            <person name="Glasscock J."/>
            <person name="Wylie T."/>
            <person name="Wohldmann P."/>
            <person name="Thiru P."/>
            <person name="Nhan M.N."/>
            <person name="Pohl C.S."/>
            <person name="Smith S.M."/>
            <person name="Hou S."/>
            <person name="Nefedov M."/>
            <person name="de Jong P.J."/>
            <person name="Renfree M.B."/>
            <person name="Mardis E.R."/>
            <person name="Wilson R.K."/>
        </authorList>
    </citation>
    <scope>NUCLEOTIDE SEQUENCE [LARGE SCALE GENOMIC DNA]</scope>
    <source>
        <strain evidence="14 15">Glennie</strain>
    </source>
</reference>
<evidence type="ECO:0000256" key="9">
    <source>
        <dbReference type="ARBA" id="ARBA00023273"/>
    </source>
</evidence>
<evidence type="ECO:0000256" key="2">
    <source>
        <dbReference type="ARBA" id="ARBA00004611"/>
    </source>
</evidence>
<evidence type="ECO:0000256" key="11">
    <source>
        <dbReference type="ARBA" id="ARBA00046836"/>
    </source>
</evidence>
<evidence type="ECO:0000256" key="12">
    <source>
        <dbReference type="SAM" id="Coils"/>
    </source>
</evidence>
<dbReference type="Gene3D" id="1.20.5.190">
    <property type="match status" value="1"/>
</dbReference>
<evidence type="ECO:0000256" key="3">
    <source>
        <dbReference type="ARBA" id="ARBA00009071"/>
    </source>
</evidence>
<evidence type="ECO:0000256" key="10">
    <source>
        <dbReference type="ARBA" id="ARBA00032180"/>
    </source>
</evidence>
<dbReference type="PROSITE" id="PS50096">
    <property type="entry name" value="IQ"/>
    <property type="match status" value="1"/>
</dbReference>
<sequence length="414" mass="46313">MAARAVPASPPGSGGGPRDRTPPPPKPPAPQPDPARAKPTTPETKRVVAVLDEAIRKAEVATLLSHVAANLESFEARLGEELSRAVRVHRDLASRLDGADGGPGPEARPPDPDSAGEPRPGPRSLRRELKGSTRGILRLFAARPEAAAALRAQARGRHPVAAALVARLAELRGFVFEKLLTSPAEEREKREFTQEVARRAGRNAEAILALRGELDAVVRTRDAEAEKDNLADLQLKTDLQLVLRFSQTQLHRTRQEAEKPQKAELRTSQGRCAKIQQDILAQRTQVNNLVSENREIEGALRKKKYKLETEIENWIQKYDGEMGEKQMELEELQAVYTEEKAQLAQLQEKHAVLRREYTQITEERQITSKKKLEEERELIVMVRAATLIQAFWKGYLVRSLMKSKRKKKKGKGKK</sequence>
<comment type="subunit">
    <text evidence="11">Component of the nexin-dynein regulatory complex (N-DRC). Interacts with CFAP52.</text>
</comment>
<feature type="coiled-coil region" evidence="12">
    <location>
        <begin position="315"/>
        <end position="363"/>
    </location>
</feature>
<protein>
    <recommendedName>
        <fullName evidence="4">Dynein regulatory complex protein 10</fullName>
    </recommendedName>
    <alternativeName>
        <fullName evidence="10">IQ domain-containing protein D</fullName>
    </alternativeName>
</protein>
<organism evidence="14 15">
    <name type="scientific">Ornithorhynchus anatinus</name>
    <name type="common">Duckbill platypus</name>
    <dbReference type="NCBI Taxonomy" id="9258"/>
    <lineage>
        <taxon>Eukaryota</taxon>
        <taxon>Metazoa</taxon>
        <taxon>Chordata</taxon>
        <taxon>Craniata</taxon>
        <taxon>Vertebrata</taxon>
        <taxon>Euteleostomi</taxon>
        <taxon>Mammalia</taxon>
        <taxon>Monotremata</taxon>
        <taxon>Ornithorhynchidae</taxon>
        <taxon>Ornithorhynchus</taxon>
    </lineage>
</organism>
<dbReference type="PANTHER" id="PTHR31598">
    <property type="entry name" value="IQ DOMAIN-CONTAINING PROTEIN D"/>
    <property type="match status" value="1"/>
</dbReference>
<dbReference type="FunCoup" id="A0A6I8PDH6">
    <property type="interactions" value="75"/>
</dbReference>
<dbReference type="RefSeq" id="XP_028913388.1">
    <property type="nucleotide sequence ID" value="XM_029057555.1"/>
</dbReference>
<reference evidence="14" key="3">
    <citation type="submission" date="2025-09" db="UniProtKB">
        <authorList>
            <consortium name="Ensembl"/>
        </authorList>
    </citation>
    <scope>IDENTIFICATION</scope>
    <source>
        <strain evidence="14">Glennie</strain>
    </source>
</reference>
<accession>A0A6I8PDH6</accession>
<evidence type="ECO:0000256" key="4">
    <source>
        <dbReference type="ARBA" id="ARBA00021752"/>
    </source>
</evidence>
<dbReference type="OMA" id="AKIQKYW"/>
<dbReference type="KEGG" id="oaa:114809027"/>
<evidence type="ECO:0000256" key="5">
    <source>
        <dbReference type="ARBA" id="ARBA00022490"/>
    </source>
</evidence>
<evidence type="ECO:0000256" key="6">
    <source>
        <dbReference type="ARBA" id="ARBA00022846"/>
    </source>
</evidence>
<dbReference type="SMART" id="SM00015">
    <property type="entry name" value="IQ"/>
    <property type="match status" value="1"/>
</dbReference>
<dbReference type="OrthoDB" id="536093at2759"/>
<keyword evidence="15" id="KW-1185">Reference proteome</keyword>
<name>A0A6I8PDH6_ORNAN</name>
<keyword evidence="7" id="KW-0969">Cilium</keyword>
<evidence type="ECO:0000256" key="13">
    <source>
        <dbReference type="SAM" id="MobiDB-lite"/>
    </source>
</evidence>
<dbReference type="AlphaFoldDB" id="A0A6I8PDH6"/>
<feature type="region of interest" description="Disordered" evidence="13">
    <location>
        <begin position="94"/>
        <end position="128"/>
    </location>
</feature>
<feature type="compositionally biased region" description="Pro residues" evidence="13">
    <location>
        <begin position="22"/>
        <end position="33"/>
    </location>
</feature>
<comment type="similarity">
    <text evidence="3">Belongs to the DRC10 family.</text>
</comment>
<comment type="subcellular location">
    <subcellularLocation>
        <location evidence="2">Cytoplasm</location>
        <location evidence="2">Cytoskeleton</location>
        <location evidence="2">Flagellum axoneme</location>
    </subcellularLocation>
</comment>
<evidence type="ECO:0000256" key="1">
    <source>
        <dbReference type="ARBA" id="ARBA00003029"/>
    </source>
</evidence>
<evidence type="ECO:0000313" key="15">
    <source>
        <dbReference type="Proteomes" id="UP000002279"/>
    </source>
</evidence>
<dbReference type="Pfam" id="PF00612">
    <property type="entry name" value="IQ"/>
    <property type="match status" value="1"/>
</dbReference>
<dbReference type="GeneID" id="114809027"/>
<keyword evidence="6" id="KW-0282">Flagellum</keyword>
<dbReference type="GeneTree" id="ENSGT00730000111354"/>
<feature type="region of interest" description="Disordered" evidence="13">
    <location>
        <begin position="1"/>
        <end position="45"/>
    </location>
</feature>
<dbReference type="Ensembl" id="ENSOANT00000063068.1">
    <property type="protein sequence ID" value="ENSOANP00000051930.1"/>
    <property type="gene ID" value="ENSOANG00000038000.1"/>
</dbReference>
<proteinExistence type="inferred from homology"/>
<dbReference type="Bgee" id="ENSOANG00000038000">
    <property type="expression patterns" value="Expressed in testis and 5 other cell types or tissues"/>
</dbReference>
<reference evidence="14" key="2">
    <citation type="submission" date="2025-08" db="UniProtKB">
        <authorList>
            <consortium name="Ensembl"/>
        </authorList>
    </citation>
    <scope>IDENTIFICATION</scope>
    <source>
        <strain evidence="14">Glennie</strain>
    </source>
</reference>
<comment type="function">
    <text evidence="1">Component of the nexin-dynein regulatory complex (N-DRC), a key regulator of ciliary/flagellar motility which maintains the alignment and integrity of the distal axoneme and regulates microtubule sliding in motile axonemes.</text>
</comment>
<dbReference type="CTD" id="75732"/>
<keyword evidence="9" id="KW-0966">Cell projection</keyword>
<dbReference type="InParanoid" id="A0A6I8PDH6"/>